<feature type="compositionally biased region" description="Polar residues" evidence="1">
    <location>
        <begin position="50"/>
        <end position="69"/>
    </location>
</feature>
<feature type="region of interest" description="Disordered" evidence="1">
    <location>
        <begin position="31"/>
        <end position="90"/>
    </location>
</feature>
<dbReference type="AlphaFoldDB" id="A0A4Y6UAP5"/>
<gene>
    <name evidence="3" type="ORF">E3E12_08285</name>
</gene>
<reference evidence="3 4" key="1">
    <citation type="submission" date="2019-03" db="EMBL/GenBank/DDBJ databases">
        <title>The complete genome sequence of Swingsia_sp. F3b2 LMG30590(T).</title>
        <authorList>
            <person name="Chua K.-O."/>
            <person name="Chan K.-G."/>
            <person name="See-Too W.-S."/>
        </authorList>
    </citation>
    <scope>NUCLEOTIDE SEQUENCE [LARGE SCALE GENOMIC DNA]</scope>
    <source>
        <strain evidence="3 4">F3b2</strain>
    </source>
</reference>
<evidence type="ECO:0000259" key="2">
    <source>
        <dbReference type="Pfam" id="PF09851"/>
    </source>
</evidence>
<proteinExistence type="predicted"/>
<dbReference type="InterPro" id="IPR018649">
    <property type="entry name" value="SHOCT"/>
</dbReference>
<protein>
    <recommendedName>
        <fullName evidence="2">SHOCT domain-containing protein</fullName>
    </recommendedName>
</protein>
<keyword evidence="4" id="KW-1185">Reference proteome</keyword>
<organism evidence="3 4">
    <name type="scientific">Formicincola oecophyllae</name>
    <dbReference type="NCBI Taxonomy" id="2558361"/>
    <lineage>
        <taxon>Bacteria</taxon>
        <taxon>Pseudomonadati</taxon>
        <taxon>Pseudomonadota</taxon>
        <taxon>Alphaproteobacteria</taxon>
        <taxon>Acetobacterales</taxon>
        <taxon>Acetobacteraceae</taxon>
        <taxon>Formicincola</taxon>
    </lineage>
</organism>
<dbReference type="Pfam" id="PF09851">
    <property type="entry name" value="SHOCT"/>
    <property type="match status" value="1"/>
</dbReference>
<accession>A0A4Y6UAP5</accession>
<feature type="domain" description="SHOCT" evidence="2">
    <location>
        <begin position="99"/>
        <end position="124"/>
    </location>
</feature>
<sequence>MLVIVVVCWAAYFLSILYYLLCPSQPDPNPYGPNPYAALELESGGAENPAASTGAAQNEGQNESPSSGVQEPAQAPLQAPTVEPQPRDAQQELASLALLQQYAALHAQGVLTDAEFERKKAELLQGN</sequence>
<evidence type="ECO:0000313" key="3">
    <source>
        <dbReference type="EMBL" id="QDH14502.1"/>
    </source>
</evidence>
<name>A0A4Y6UAP5_9PROT</name>
<evidence type="ECO:0000313" key="4">
    <source>
        <dbReference type="Proteomes" id="UP000318709"/>
    </source>
</evidence>
<dbReference type="EMBL" id="CP038231">
    <property type="protein sequence ID" value="QDH14502.1"/>
    <property type="molecule type" value="Genomic_DNA"/>
</dbReference>
<dbReference type="Proteomes" id="UP000318709">
    <property type="component" value="Chromosome"/>
</dbReference>
<dbReference type="KEGG" id="swf:E3E12_08285"/>
<evidence type="ECO:0000256" key="1">
    <source>
        <dbReference type="SAM" id="MobiDB-lite"/>
    </source>
</evidence>